<proteinExistence type="predicted"/>
<organism evidence="2 3">
    <name type="scientific">Colocasia esculenta</name>
    <name type="common">Wild taro</name>
    <name type="synonym">Arum esculentum</name>
    <dbReference type="NCBI Taxonomy" id="4460"/>
    <lineage>
        <taxon>Eukaryota</taxon>
        <taxon>Viridiplantae</taxon>
        <taxon>Streptophyta</taxon>
        <taxon>Embryophyta</taxon>
        <taxon>Tracheophyta</taxon>
        <taxon>Spermatophyta</taxon>
        <taxon>Magnoliopsida</taxon>
        <taxon>Liliopsida</taxon>
        <taxon>Araceae</taxon>
        <taxon>Aroideae</taxon>
        <taxon>Colocasieae</taxon>
        <taxon>Colocasia</taxon>
    </lineage>
</organism>
<evidence type="ECO:0000313" key="3">
    <source>
        <dbReference type="Proteomes" id="UP000652761"/>
    </source>
</evidence>
<keyword evidence="3" id="KW-1185">Reference proteome</keyword>
<name>A0A843UZJ2_COLES</name>
<feature type="chain" id="PRO_5032649338" description="Secreted protein" evidence="1">
    <location>
        <begin position="26"/>
        <end position="69"/>
    </location>
</feature>
<feature type="signal peptide" evidence="1">
    <location>
        <begin position="1"/>
        <end position="25"/>
    </location>
</feature>
<dbReference type="EMBL" id="NMUH01001036">
    <property type="protein sequence ID" value="MQL88176.1"/>
    <property type="molecule type" value="Genomic_DNA"/>
</dbReference>
<sequence length="69" mass="7722">MEFPTVCTFHTVLVVRLLSSGRACAGRRRWGGCRGPRSYQWFPFSVRLLSSGRARAGRRRRGGSPGPRS</sequence>
<dbReference type="Proteomes" id="UP000652761">
    <property type="component" value="Unassembled WGS sequence"/>
</dbReference>
<accession>A0A843UZJ2</accession>
<evidence type="ECO:0000313" key="2">
    <source>
        <dbReference type="EMBL" id="MQL88176.1"/>
    </source>
</evidence>
<evidence type="ECO:0000256" key="1">
    <source>
        <dbReference type="SAM" id="SignalP"/>
    </source>
</evidence>
<gene>
    <name evidence="2" type="ORF">Taro_020737</name>
</gene>
<comment type="caution">
    <text evidence="2">The sequence shown here is derived from an EMBL/GenBank/DDBJ whole genome shotgun (WGS) entry which is preliminary data.</text>
</comment>
<protein>
    <recommendedName>
        <fullName evidence="4">Secreted protein</fullName>
    </recommendedName>
</protein>
<reference evidence="2" key="1">
    <citation type="submission" date="2017-07" db="EMBL/GenBank/DDBJ databases">
        <title>Taro Niue Genome Assembly and Annotation.</title>
        <authorList>
            <person name="Atibalentja N."/>
            <person name="Keating K."/>
            <person name="Fields C.J."/>
        </authorList>
    </citation>
    <scope>NUCLEOTIDE SEQUENCE</scope>
    <source>
        <strain evidence="2">Niue_2</strain>
        <tissue evidence="2">Leaf</tissue>
    </source>
</reference>
<dbReference type="AlphaFoldDB" id="A0A843UZJ2"/>
<evidence type="ECO:0008006" key="4">
    <source>
        <dbReference type="Google" id="ProtNLM"/>
    </source>
</evidence>
<keyword evidence="1" id="KW-0732">Signal</keyword>